<organism evidence="2 3">
    <name type="scientific">Thiohalomonas denitrificans</name>
    <dbReference type="NCBI Taxonomy" id="415747"/>
    <lineage>
        <taxon>Bacteria</taxon>
        <taxon>Pseudomonadati</taxon>
        <taxon>Pseudomonadota</taxon>
        <taxon>Gammaproteobacteria</taxon>
        <taxon>Thiohalomonadales</taxon>
        <taxon>Thiohalomonadaceae</taxon>
        <taxon>Thiohalomonas</taxon>
    </lineage>
</organism>
<dbReference type="OrthoDB" id="9811884at2"/>
<dbReference type="InterPro" id="IPR050834">
    <property type="entry name" value="Glycosyltransf_2"/>
</dbReference>
<evidence type="ECO:0000313" key="2">
    <source>
        <dbReference type="EMBL" id="SCZ67364.1"/>
    </source>
</evidence>
<feature type="domain" description="Glycosyltransferase 2-like" evidence="1">
    <location>
        <begin position="12"/>
        <end position="174"/>
    </location>
</feature>
<dbReference type="InterPro" id="IPR029044">
    <property type="entry name" value="Nucleotide-diphossugar_trans"/>
</dbReference>
<dbReference type="GO" id="GO:0044010">
    <property type="term" value="P:single-species biofilm formation"/>
    <property type="evidence" value="ECO:0007669"/>
    <property type="project" value="TreeGrafter"/>
</dbReference>
<proteinExistence type="predicted"/>
<accession>A0A1G5QZS3</accession>
<keyword evidence="3" id="KW-1185">Reference proteome</keyword>
<dbReference type="InterPro" id="IPR001173">
    <property type="entry name" value="Glyco_trans_2-like"/>
</dbReference>
<dbReference type="RefSeq" id="WP_092999053.1">
    <property type="nucleotide sequence ID" value="NZ_FMWD01000014.1"/>
</dbReference>
<dbReference type="AlphaFoldDB" id="A0A1G5QZS3"/>
<dbReference type="EMBL" id="FMWD01000014">
    <property type="protein sequence ID" value="SCZ67364.1"/>
    <property type="molecule type" value="Genomic_DNA"/>
</dbReference>
<dbReference type="PANTHER" id="PTHR43685:SF13">
    <property type="entry name" value="O ANTIGEN BIOSYNTHESIS RHAMNOSYLTRANSFERASE RFBN"/>
    <property type="match status" value="1"/>
</dbReference>
<dbReference type="PANTHER" id="PTHR43685">
    <property type="entry name" value="GLYCOSYLTRANSFERASE"/>
    <property type="match status" value="1"/>
</dbReference>
<dbReference type="Gene3D" id="3.90.550.10">
    <property type="entry name" value="Spore Coat Polysaccharide Biosynthesis Protein SpsA, Chain A"/>
    <property type="match status" value="1"/>
</dbReference>
<name>A0A1G5QZS3_9GAMM</name>
<evidence type="ECO:0000259" key="1">
    <source>
        <dbReference type="Pfam" id="PF00535"/>
    </source>
</evidence>
<reference evidence="2 3" key="1">
    <citation type="submission" date="2016-10" db="EMBL/GenBank/DDBJ databases">
        <authorList>
            <person name="de Groot N.N."/>
        </authorList>
    </citation>
    <scope>NUCLEOTIDE SEQUENCE [LARGE SCALE GENOMIC DNA]</scope>
    <source>
        <strain evidence="2 3">HLD2</strain>
    </source>
</reference>
<keyword evidence="2" id="KW-0808">Transferase</keyword>
<dbReference type="Proteomes" id="UP000199648">
    <property type="component" value="Unassembled WGS sequence"/>
</dbReference>
<evidence type="ECO:0000313" key="3">
    <source>
        <dbReference type="Proteomes" id="UP000199648"/>
    </source>
</evidence>
<dbReference type="Pfam" id="PF00535">
    <property type="entry name" value="Glycos_transf_2"/>
    <property type="match status" value="1"/>
</dbReference>
<dbReference type="SUPFAM" id="SSF53448">
    <property type="entry name" value="Nucleotide-diphospho-sugar transferases"/>
    <property type="match status" value="1"/>
</dbReference>
<dbReference type="STRING" id="415747.SAMN03097708_03136"/>
<protein>
    <submittedName>
        <fullName evidence="2">Rhamnosyltransferase</fullName>
    </submittedName>
</protein>
<sequence length="311" mass="35331">MATININNIACVVPARNGCESLRQLFLSIRNQVIPFDLFIVDSSSTDGSVSFARKHGAHVHVIPVSEFNHGGTRQMMVDRLQQYDVFIFLTQDAYLEDNVAIERLVAPFNDLAVGAVCGRQLPHIDANPWAEHARLFNYPPESRVKSMGDAVEFGIKTPFISNSFAAYRREALLDVGGFPKHAILSEDMYVAARMLLKGWKVAYAGNASARHSHNYTMMEEFRRYFDTGVFHAREPWIREQFGQAGGEGLRYVQSELRFLGLRRLHLWPSSLLRNALKLVGYKLGFAESKLPTGLKKRLSMHWRYWEGTHA</sequence>
<dbReference type="GO" id="GO:0016740">
    <property type="term" value="F:transferase activity"/>
    <property type="evidence" value="ECO:0007669"/>
    <property type="project" value="UniProtKB-KW"/>
</dbReference>
<gene>
    <name evidence="2" type="ORF">SAMN03097708_03136</name>
</gene>